<dbReference type="GO" id="GO:0006351">
    <property type="term" value="P:DNA-templated transcription"/>
    <property type="evidence" value="ECO:0007669"/>
    <property type="project" value="TreeGrafter"/>
</dbReference>
<dbReference type="SUPFAM" id="SSF46785">
    <property type="entry name" value="Winged helix' DNA-binding domain"/>
    <property type="match status" value="1"/>
</dbReference>
<dbReference type="InterPro" id="IPR000847">
    <property type="entry name" value="LysR_HTH_N"/>
</dbReference>
<dbReference type="Gene3D" id="3.40.190.10">
    <property type="entry name" value="Periplasmic binding protein-like II"/>
    <property type="match status" value="2"/>
</dbReference>
<dbReference type="InterPro" id="IPR005119">
    <property type="entry name" value="LysR_subst-bd"/>
</dbReference>
<evidence type="ECO:0000256" key="3">
    <source>
        <dbReference type="ARBA" id="ARBA00023125"/>
    </source>
</evidence>
<dbReference type="GO" id="GO:0003700">
    <property type="term" value="F:DNA-binding transcription factor activity"/>
    <property type="evidence" value="ECO:0007669"/>
    <property type="project" value="InterPro"/>
</dbReference>
<keyword evidence="7" id="KW-1185">Reference proteome</keyword>
<dbReference type="AlphaFoldDB" id="A0A7W8HHL0"/>
<comment type="caution">
    <text evidence="6">The sequence shown here is derived from an EMBL/GenBank/DDBJ whole genome shotgun (WGS) entry which is preliminary data.</text>
</comment>
<dbReference type="PRINTS" id="PR00039">
    <property type="entry name" value="HTHLYSR"/>
</dbReference>
<dbReference type="EMBL" id="JACHGB010000004">
    <property type="protein sequence ID" value="MBB5272194.1"/>
    <property type="molecule type" value="Genomic_DNA"/>
</dbReference>
<gene>
    <name evidence="6" type="ORF">HNQ70_002208</name>
</gene>
<dbReference type="PANTHER" id="PTHR30537:SF26">
    <property type="entry name" value="GLYCINE CLEAVAGE SYSTEM TRANSCRIPTIONAL ACTIVATOR"/>
    <property type="match status" value="1"/>
</dbReference>
<dbReference type="Pfam" id="PF03466">
    <property type="entry name" value="LysR_substrate"/>
    <property type="match status" value="1"/>
</dbReference>
<sequence length="299" mass="32777">MRRKLPSTQALACFEAAMRHESFTRAAVELSLTQSAVHRQVTGLERFLGVKLFRRSRHGISLTDAGLGYGRLVARRLDAIERDTLAVIGRGGASGSIELAVVPTFAARWLVPRLADFRAAHPEIVVNLETSTRPFLFADSDFDAALYAGTPADIANWPGTIAISLLPERAVPVCSPALAGPRRRLSPARIGALPLLQQSTRPYAWRRWFEAQGVEGVRDLDGPRFDLFSMLAVAAARGMGVALVPRMLVEAELARGELVVPCDRPLDEGRAYHLVLPERKAGNPALERFRDWLLAEAGR</sequence>
<proteinExistence type="inferred from homology"/>
<evidence type="ECO:0000256" key="2">
    <source>
        <dbReference type="ARBA" id="ARBA00023015"/>
    </source>
</evidence>
<name>A0A7W8HHL0_9BURK</name>
<evidence type="ECO:0000313" key="6">
    <source>
        <dbReference type="EMBL" id="MBB5272194.1"/>
    </source>
</evidence>
<keyword evidence="4" id="KW-0804">Transcription</keyword>
<accession>A0A7W8HHL0</accession>
<evidence type="ECO:0000259" key="5">
    <source>
        <dbReference type="PROSITE" id="PS50931"/>
    </source>
</evidence>
<dbReference type="SUPFAM" id="SSF53850">
    <property type="entry name" value="Periplasmic binding protein-like II"/>
    <property type="match status" value="1"/>
</dbReference>
<keyword evidence="3 6" id="KW-0238">DNA-binding</keyword>
<evidence type="ECO:0000256" key="4">
    <source>
        <dbReference type="ARBA" id="ARBA00023163"/>
    </source>
</evidence>
<dbReference type="Proteomes" id="UP000532440">
    <property type="component" value="Unassembled WGS sequence"/>
</dbReference>
<dbReference type="PROSITE" id="PS50931">
    <property type="entry name" value="HTH_LYSR"/>
    <property type="match status" value="1"/>
</dbReference>
<reference evidence="6 7" key="1">
    <citation type="submission" date="2020-08" db="EMBL/GenBank/DDBJ databases">
        <title>Genomic Encyclopedia of Type Strains, Phase IV (KMG-IV): sequencing the most valuable type-strain genomes for metagenomic binning, comparative biology and taxonomic classification.</title>
        <authorList>
            <person name="Goeker M."/>
        </authorList>
    </citation>
    <scope>NUCLEOTIDE SEQUENCE [LARGE SCALE GENOMIC DNA]</scope>
    <source>
        <strain evidence="6 7">DSM 29781</strain>
    </source>
</reference>
<evidence type="ECO:0000256" key="1">
    <source>
        <dbReference type="ARBA" id="ARBA00009437"/>
    </source>
</evidence>
<dbReference type="GO" id="GO:0043565">
    <property type="term" value="F:sequence-specific DNA binding"/>
    <property type="evidence" value="ECO:0007669"/>
    <property type="project" value="TreeGrafter"/>
</dbReference>
<feature type="domain" description="HTH lysR-type" evidence="5">
    <location>
        <begin position="6"/>
        <end position="63"/>
    </location>
</feature>
<dbReference type="RefSeq" id="WP_183967366.1">
    <property type="nucleotide sequence ID" value="NZ_BAABEW010000002.1"/>
</dbReference>
<dbReference type="FunFam" id="3.40.190.10:FF:000017">
    <property type="entry name" value="Glycine cleavage system transcriptional activator"/>
    <property type="match status" value="1"/>
</dbReference>
<dbReference type="InterPro" id="IPR058163">
    <property type="entry name" value="LysR-type_TF_proteobact-type"/>
</dbReference>
<protein>
    <submittedName>
        <fullName evidence="6">DNA-binding transcriptional LysR family regulator</fullName>
    </submittedName>
</protein>
<evidence type="ECO:0000313" key="7">
    <source>
        <dbReference type="Proteomes" id="UP000532440"/>
    </source>
</evidence>
<dbReference type="Pfam" id="PF00126">
    <property type="entry name" value="HTH_1"/>
    <property type="match status" value="1"/>
</dbReference>
<dbReference type="PANTHER" id="PTHR30537">
    <property type="entry name" value="HTH-TYPE TRANSCRIPTIONAL REGULATOR"/>
    <property type="match status" value="1"/>
</dbReference>
<dbReference type="Gene3D" id="1.10.10.10">
    <property type="entry name" value="Winged helix-like DNA-binding domain superfamily/Winged helix DNA-binding domain"/>
    <property type="match status" value="1"/>
</dbReference>
<dbReference type="InterPro" id="IPR036390">
    <property type="entry name" value="WH_DNA-bd_sf"/>
</dbReference>
<keyword evidence="2" id="KW-0805">Transcription regulation</keyword>
<comment type="similarity">
    <text evidence="1">Belongs to the LysR transcriptional regulatory family.</text>
</comment>
<organism evidence="6 7">
    <name type="scientific">Quisquiliibacterium transsilvanicum</name>
    <dbReference type="NCBI Taxonomy" id="1549638"/>
    <lineage>
        <taxon>Bacteria</taxon>
        <taxon>Pseudomonadati</taxon>
        <taxon>Pseudomonadota</taxon>
        <taxon>Betaproteobacteria</taxon>
        <taxon>Burkholderiales</taxon>
        <taxon>Burkholderiaceae</taxon>
        <taxon>Quisquiliibacterium</taxon>
    </lineage>
</organism>
<dbReference type="InterPro" id="IPR036388">
    <property type="entry name" value="WH-like_DNA-bd_sf"/>
</dbReference>